<evidence type="ECO:0000256" key="2">
    <source>
        <dbReference type="ARBA" id="ARBA00005695"/>
    </source>
</evidence>
<organism evidence="6 7">
    <name type="scientific">Antarcticimicrobium luteum</name>
    <dbReference type="NCBI Taxonomy" id="2547397"/>
    <lineage>
        <taxon>Bacteria</taxon>
        <taxon>Pseudomonadati</taxon>
        <taxon>Pseudomonadota</taxon>
        <taxon>Alphaproteobacteria</taxon>
        <taxon>Rhodobacterales</taxon>
        <taxon>Paracoccaceae</taxon>
        <taxon>Antarcticimicrobium</taxon>
    </lineage>
</organism>
<gene>
    <name evidence="6" type="ORF">E1832_14915</name>
</gene>
<dbReference type="RefSeq" id="WP_133360567.1">
    <property type="nucleotide sequence ID" value="NZ_SMUV01000070.1"/>
</dbReference>
<sequence length="278" mass="29948">MTRLDRRALFTSGAAAALLAASGVSLDAAPRPGGRLRLAVPRDGSLERLARGAVFDGLTEIGPDGVLRPELAESWSGSADARRWRFDLREGVRLHDGGVLGIEDAAASVRAWEVPGLIRVEAERPRTLLLELASGDPDLPFHLAAPGRIIAPAGRIDVPLREAVGTGAYRPDSAQEGRHFRARKVEDHYKQGRAGWADSIEIIVIPDAAVRAEALRDGYVDVAALPAPEGLLERGEFRYHPSADDMALAARCGVGIPRTIGTRAALDDERIAERWWIA</sequence>
<reference evidence="6 7" key="1">
    <citation type="submission" date="2019-03" db="EMBL/GenBank/DDBJ databases">
        <title>Ruegeria lutea sp. nov., a novel strain, isolated from marine sediment, the Masan Bay, South Korea.</title>
        <authorList>
            <person name="Kim J."/>
            <person name="Kim D.-Y."/>
            <person name="Lee S.-S."/>
        </authorList>
    </citation>
    <scope>NUCLEOTIDE SEQUENCE [LARGE SCALE GENOMIC DNA]</scope>
    <source>
        <strain evidence="6 7">318-1</strain>
    </source>
</reference>
<evidence type="ECO:0000256" key="1">
    <source>
        <dbReference type="ARBA" id="ARBA00004418"/>
    </source>
</evidence>
<dbReference type="PANTHER" id="PTHR30290:SF9">
    <property type="entry name" value="OLIGOPEPTIDE-BINDING PROTEIN APPA"/>
    <property type="match status" value="1"/>
</dbReference>
<dbReference type="InterPro" id="IPR000914">
    <property type="entry name" value="SBP_5_dom"/>
</dbReference>
<dbReference type="AlphaFoldDB" id="A0A4R5UYD7"/>
<evidence type="ECO:0000313" key="7">
    <source>
        <dbReference type="Proteomes" id="UP000295301"/>
    </source>
</evidence>
<evidence type="ECO:0000259" key="5">
    <source>
        <dbReference type="Pfam" id="PF00496"/>
    </source>
</evidence>
<evidence type="ECO:0000313" key="6">
    <source>
        <dbReference type="EMBL" id="TDK44403.1"/>
    </source>
</evidence>
<dbReference type="Pfam" id="PF00496">
    <property type="entry name" value="SBP_bac_5"/>
    <property type="match status" value="1"/>
</dbReference>
<dbReference type="GO" id="GO:1904680">
    <property type="term" value="F:peptide transmembrane transporter activity"/>
    <property type="evidence" value="ECO:0007669"/>
    <property type="project" value="TreeGrafter"/>
</dbReference>
<dbReference type="SUPFAM" id="SSF53850">
    <property type="entry name" value="Periplasmic binding protein-like II"/>
    <property type="match status" value="1"/>
</dbReference>
<dbReference type="InterPro" id="IPR039424">
    <property type="entry name" value="SBP_5"/>
</dbReference>
<keyword evidence="4" id="KW-0732">Signal</keyword>
<feature type="domain" description="Solute-binding protein family 5" evidence="5">
    <location>
        <begin position="67"/>
        <end position="230"/>
    </location>
</feature>
<keyword evidence="7" id="KW-1185">Reference proteome</keyword>
<dbReference type="PROSITE" id="PS51318">
    <property type="entry name" value="TAT"/>
    <property type="match status" value="1"/>
</dbReference>
<name>A0A4R5UYD7_9RHOB</name>
<accession>A0A4R5UYD7</accession>
<evidence type="ECO:0000256" key="3">
    <source>
        <dbReference type="ARBA" id="ARBA00022448"/>
    </source>
</evidence>
<dbReference type="OrthoDB" id="9803988at2"/>
<proteinExistence type="inferred from homology"/>
<dbReference type="Gene3D" id="3.40.190.10">
    <property type="entry name" value="Periplasmic binding protein-like II"/>
    <property type="match status" value="1"/>
</dbReference>
<evidence type="ECO:0000256" key="4">
    <source>
        <dbReference type="ARBA" id="ARBA00022729"/>
    </source>
</evidence>
<protein>
    <submittedName>
        <fullName evidence="6">Peptide ABC transporter substrate-binding protein</fullName>
    </submittedName>
</protein>
<comment type="subcellular location">
    <subcellularLocation>
        <location evidence="1">Periplasm</location>
    </subcellularLocation>
</comment>
<dbReference type="Proteomes" id="UP000295301">
    <property type="component" value="Unassembled WGS sequence"/>
</dbReference>
<dbReference type="EMBL" id="SMUV01000070">
    <property type="protein sequence ID" value="TDK44403.1"/>
    <property type="molecule type" value="Genomic_DNA"/>
</dbReference>
<comment type="similarity">
    <text evidence="2">Belongs to the bacterial solute-binding protein 5 family.</text>
</comment>
<dbReference type="InterPro" id="IPR006311">
    <property type="entry name" value="TAT_signal"/>
</dbReference>
<comment type="caution">
    <text evidence="6">The sequence shown here is derived from an EMBL/GenBank/DDBJ whole genome shotgun (WGS) entry which is preliminary data.</text>
</comment>
<dbReference type="GO" id="GO:0015833">
    <property type="term" value="P:peptide transport"/>
    <property type="evidence" value="ECO:0007669"/>
    <property type="project" value="TreeGrafter"/>
</dbReference>
<dbReference type="PANTHER" id="PTHR30290">
    <property type="entry name" value="PERIPLASMIC BINDING COMPONENT OF ABC TRANSPORTER"/>
    <property type="match status" value="1"/>
</dbReference>
<keyword evidence="3" id="KW-0813">Transport</keyword>